<feature type="chain" id="PRO_5039313435" evidence="5">
    <location>
        <begin position="20"/>
        <end position="538"/>
    </location>
</feature>
<feature type="signal peptide" evidence="5">
    <location>
        <begin position="1"/>
        <end position="19"/>
    </location>
</feature>
<dbReference type="GO" id="GO:0043190">
    <property type="term" value="C:ATP-binding cassette (ABC) transporter complex"/>
    <property type="evidence" value="ECO:0007669"/>
    <property type="project" value="InterPro"/>
</dbReference>
<dbReference type="Pfam" id="PF00496">
    <property type="entry name" value="SBP_bac_5"/>
    <property type="match status" value="1"/>
</dbReference>
<organism evidence="7 8">
    <name type="scientific">Rhodococcoides trifolii</name>
    <dbReference type="NCBI Taxonomy" id="908250"/>
    <lineage>
        <taxon>Bacteria</taxon>
        <taxon>Bacillati</taxon>
        <taxon>Actinomycetota</taxon>
        <taxon>Actinomycetes</taxon>
        <taxon>Mycobacteriales</taxon>
        <taxon>Nocardiaceae</taxon>
        <taxon>Rhodococcoides</taxon>
    </lineage>
</organism>
<dbReference type="PANTHER" id="PTHR30290">
    <property type="entry name" value="PERIPLASMIC BINDING COMPONENT OF ABC TRANSPORTER"/>
    <property type="match status" value="1"/>
</dbReference>
<dbReference type="GO" id="GO:0030313">
    <property type="term" value="C:cell envelope"/>
    <property type="evidence" value="ECO:0007669"/>
    <property type="project" value="UniProtKB-SubCell"/>
</dbReference>
<evidence type="ECO:0000313" key="8">
    <source>
        <dbReference type="Proteomes" id="UP000654257"/>
    </source>
</evidence>
<dbReference type="Proteomes" id="UP000654257">
    <property type="component" value="Unassembled WGS sequence"/>
</dbReference>
<comment type="similarity">
    <text evidence="2">Belongs to the bacterial solute-binding protein 5 family.</text>
</comment>
<dbReference type="GO" id="GO:1904680">
    <property type="term" value="F:peptide transmembrane transporter activity"/>
    <property type="evidence" value="ECO:0007669"/>
    <property type="project" value="TreeGrafter"/>
</dbReference>
<proteinExistence type="inferred from homology"/>
<evidence type="ECO:0000313" key="7">
    <source>
        <dbReference type="EMBL" id="GGG23157.1"/>
    </source>
</evidence>
<evidence type="ECO:0000256" key="3">
    <source>
        <dbReference type="ARBA" id="ARBA00022448"/>
    </source>
</evidence>
<dbReference type="Gene3D" id="3.90.76.10">
    <property type="entry name" value="Dipeptide-binding Protein, Domain 1"/>
    <property type="match status" value="1"/>
</dbReference>
<evidence type="ECO:0000256" key="1">
    <source>
        <dbReference type="ARBA" id="ARBA00004196"/>
    </source>
</evidence>
<name>A0A917LHA5_9NOCA</name>
<dbReference type="AlphaFoldDB" id="A0A917LHA5"/>
<evidence type="ECO:0000256" key="2">
    <source>
        <dbReference type="ARBA" id="ARBA00005695"/>
    </source>
</evidence>
<dbReference type="PROSITE" id="PS51257">
    <property type="entry name" value="PROKAR_LIPOPROTEIN"/>
    <property type="match status" value="1"/>
</dbReference>
<keyword evidence="8" id="KW-1185">Reference proteome</keyword>
<dbReference type="PANTHER" id="PTHR30290:SF10">
    <property type="entry name" value="PERIPLASMIC OLIGOPEPTIDE-BINDING PROTEIN-RELATED"/>
    <property type="match status" value="1"/>
</dbReference>
<reference evidence="7" key="1">
    <citation type="journal article" date="2014" name="Int. J. Syst. Evol. Microbiol.">
        <title>Complete genome sequence of Corynebacterium casei LMG S-19264T (=DSM 44701T), isolated from a smear-ripened cheese.</title>
        <authorList>
            <consortium name="US DOE Joint Genome Institute (JGI-PGF)"/>
            <person name="Walter F."/>
            <person name="Albersmeier A."/>
            <person name="Kalinowski J."/>
            <person name="Ruckert C."/>
        </authorList>
    </citation>
    <scope>NUCLEOTIDE SEQUENCE</scope>
    <source>
        <strain evidence="7">CCM 7905</strain>
    </source>
</reference>
<evidence type="ECO:0000256" key="5">
    <source>
        <dbReference type="SAM" id="SignalP"/>
    </source>
</evidence>
<keyword evidence="4 5" id="KW-0732">Signal</keyword>
<keyword evidence="3" id="KW-0813">Transport</keyword>
<dbReference type="SUPFAM" id="SSF53850">
    <property type="entry name" value="Periplasmic binding protein-like II"/>
    <property type="match status" value="1"/>
</dbReference>
<dbReference type="Gene3D" id="3.40.190.10">
    <property type="entry name" value="Periplasmic binding protein-like II"/>
    <property type="match status" value="1"/>
</dbReference>
<gene>
    <name evidence="7" type="ORF">GCM10007304_41190</name>
</gene>
<dbReference type="GO" id="GO:0042597">
    <property type="term" value="C:periplasmic space"/>
    <property type="evidence" value="ECO:0007669"/>
    <property type="project" value="UniProtKB-ARBA"/>
</dbReference>
<evidence type="ECO:0000256" key="4">
    <source>
        <dbReference type="ARBA" id="ARBA00022729"/>
    </source>
</evidence>
<comment type="subcellular location">
    <subcellularLocation>
        <location evidence="1">Cell envelope</location>
    </subcellularLocation>
</comment>
<protein>
    <submittedName>
        <fullName evidence="7">Oligopeptide ABC transporter, solute-binding protein</fullName>
    </submittedName>
</protein>
<dbReference type="RefSeq" id="WP_188546785.1">
    <property type="nucleotide sequence ID" value="NZ_BMCU01000005.1"/>
</dbReference>
<dbReference type="EMBL" id="BMCU01000005">
    <property type="protein sequence ID" value="GGG23157.1"/>
    <property type="molecule type" value="Genomic_DNA"/>
</dbReference>
<dbReference type="PIRSF" id="PIRSF002741">
    <property type="entry name" value="MppA"/>
    <property type="match status" value="1"/>
</dbReference>
<sequence>MSVPSRGRTTALISILSVAALTAAACGSGRTDEGSSGSGDAGAALLVGTTDQVYALDPAASYDNGSFTIMNQVYPFLMNYAPGSDELVPDAAQSCDFSTPTVYSCTLKDGLTFANGDPLTSASVKFSFDRIVAINDPNGPASLLANLASVAAPTPTTVDFTLKSANDQTFPQTLATNTGPIVDEKVFPADSIMDDNAIVAAKPFAGPYSIDSYEKNSLVSFSKFDGYKGALGAPKTGSVTLRTYTSSDNLKLDMQNKSIDVAWRSLTPTDIDSLTSVNGLTVHNGPGGELRYIVFNLNTMPGGTPEQKLAIRKAMAASVDRQALSDNVYKGTYTPAWSVVPSGLAGSNTAFKDVYGETPNKDEAAGFLSAAGVTTPVAINLQYNPDHYGSSSSEEYAAVKSQLEASGLFTVNLQSTEWNTYNKARVADTYPVYQLGWFPDFPDADNYLTPFFAPDNFLQNHFENPEITALIDQERTTTDPAAREAVIGQIQTRMATDFVSTLPLLEGKQIAVSTDQVSGVDQTLDASFKFRFTPLSKG</sequence>
<comment type="caution">
    <text evidence="7">The sequence shown here is derived from an EMBL/GenBank/DDBJ whole genome shotgun (WGS) entry which is preliminary data.</text>
</comment>
<dbReference type="InterPro" id="IPR000914">
    <property type="entry name" value="SBP_5_dom"/>
</dbReference>
<accession>A0A917LHA5</accession>
<feature type="domain" description="Solute-binding protein family 5" evidence="6">
    <location>
        <begin position="86"/>
        <end position="456"/>
    </location>
</feature>
<dbReference type="GO" id="GO:0015833">
    <property type="term" value="P:peptide transport"/>
    <property type="evidence" value="ECO:0007669"/>
    <property type="project" value="TreeGrafter"/>
</dbReference>
<dbReference type="InterPro" id="IPR039424">
    <property type="entry name" value="SBP_5"/>
</dbReference>
<dbReference type="InterPro" id="IPR030678">
    <property type="entry name" value="Peptide/Ni-bd"/>
</dbReference>
<dbReference type="Gene3D" id="3.10.105.10">
    <property type="entry name" value="Dipeptide-binding Protein, Domain 3"/>
    <property type="match status" value="1"/>
</dbReference>
<evidence type="ECO:0000259" key="6">
    <source>
        <dbReference type="Pfam" id="PF00496"/>
    </source>
</evidence>
<reference evidence="7" key="2">
    <citation type="submission" date="2020-09" db="EMBL/GenBank/DDBJ databases">
        <authorList>
            <person name="Sun Q."/>
            <person name="Sedlacek I."/>
        </authorList>
    </citation>
    <scope>NUCLEOTIDE SEQUENCE</scope>
    <source>
        <strain evidence="7">CCM 7905</strain>
    </source>
</reference>